<dbReference type="InterPro" id="IPR025412">
    <property type="entry name" value="DUF4304"/>
</dbReference>
<dbReference type="OrthoDB" id="1097772at2"/>
<dbReference type="EMBL" id="FRAS01000007">
    <property type="protein sequence ID" value="SHK87366.1"/>
    <property type="molecule type" value="Genomic_DNA"/>
</dbReference>
<dbReference type="STRING" id="1121959.SAMN02746009_01713"/>
<evidence type="ECO:0000313" key="2">
    <source>
        <dbReference type="Proteomes" id="UP000183947"/>
    </source>
</evidence>
<keyword evidence="2" id="KW-1185">Reference proteome</keyword>
<evidence type="ECO:0000313" key="1">
    <source>
        <dbReference type="EMBL" id="SHK87366.1"/>
    </source>
</evidence>
<dbReference type="Proteomes" id="UP000183947">
    <property type="component" value="Unassembled WGS sequence"/>
</dbReference>
<protein>
    <recommendedName>
        <fullName evidence="3">DUF4304 domain-containing protein</fullName>
    </recommendedName>
</protein>
<dbReference type="RefSeq" id="WP_073283202.1">
    <property type="nucleotide sequence ID" value="NZ_FRAS01000007.1"/>
</dbReference>
<name>A0A1M6W165_9BACT</name>
<gene>
    <name evidence="1" type="ORF">SAMN02746009_01713</name>
</gene>
<evidence type="ECO:0008006" key="3">
    <source>
        <dbReference type="Google" id="ProtNLM"/>
    </source>
</evidence>
<reference evidence="2" key="1">
    <citation type="submission" date="2016-11" db="EMBL/GenBank/DDBJ databases">
        <authorList>
            <person name="Varghese N."/>
            <person name="Submissions S."/>
        </authorList>
    </citation>
    <scope>NUCLEOTIDE SEQUENCE [LARGE SCALE GENOMIC DNA]</scope>
    <source>
        <strain evidence="2">DSM 18569</strain>
    </source>
</reference>
<accession>A0A1M6W165</accession>
<organism evidence="1 2">
    <name type="scientific">Hymenobacter psychrotolerans DSM 18569</name>
    <dbReference type="NCBI Taxonomy" id="1121959"/>
    <lineage>
        <taxon>Bacteria</taxon>
        <taxon>Pseudomonadati</taxon>
        <taxon>Bacteroidota</taxon>
        <taxon>Cytophagia</taxon>
        <taxon>Cytophagales</taxon>
        <taxon>Hymenobacteraceae</taxon>
        <taxon>Hymenobacter</taxon>
    </lineage>
</organism>
<proteinExistence type="predicted"/>
<dbReference type="Pfam" id="PF14137">
    <property type="entry name" value="DUF4304"/>
    <property type="match status" value="1"/>
</dbReference>
<dbReference type="AlphaFoldDB" id="A0A1M6W165"/>
<sequence length="204" mass="23671">MLDKFDVQAQFTRLLSGKLWPEFKKRGYKRHCGNFRYYDAAGWGKIVNVQKSAFSTKGNISFTINTGLYLREAERYLMGRANEEKFLEPDCLIRKRIGSLAGNDLDLWYNLDGQTVWSDVEAVVTQDVHQVVLPYLDGIRSVEDIMHQLFRERGPGVFAGIRALFVYGRKAEARQWLADEQNSTVYTYRKKQLQELSRELDATE</sequence>